<keyword evidence="7" id="KW-1005">Bacterial flagellum biogenesis</keyword>
<keyword evidence="4 7" id="KW-0812">Transmembrane</keyword>
<gene>
    <name evidence="7 8" type="primary">flhA</name>
    <name evidence="8" type="ORF">GCL57_14030</name>
</gene>
<dbReference type="Proteomes" id="UP000442694">
    <property type="component" value="Unassembled WGS sequence"/>
</dbReference>
<reference evidence="8 9" key="1">
    <citation type="submission" date="2019-10" db="EMBL/GenBank/DDBJ databases">
        <title>New genus of Silvanigrellaceae.</title>
        <authorList>
            <person name="Pitt A."/>
            <person name="Hahn M.W."/>
        </authorList>
    </citation>
    <scope>NUCLEOTIDE SEQUENCE [LARGE SCALE GENOMIC DNA]</scope>
    <source>
        <strain evidence="8 9">33A1-SZDP</strain>
    </source>
</reference>
<comment type="function">
    <text evidence="7">Required for formation of the rod structure of the flagellar apparatus. Together with FliI and FliH, may constitute the export apparatus of flagellin.</text>
</comment>
<dbReference type="InterPro" id="IPR001712">
    <property type="entry name" value="T3SS_FHIPEP"/>
</dbReference>
<evidence type="ECO:0000256" key="2">
    <source>
        <dbReference type="ARBA" id="ARBA00008835"/>
    </source>
</evidence>
<feature type="transmembrane region" description="Helical" evidence="7">
    <location>
        <begin position="114"/>
        <end position="145"/>
    </location>
</feature>
<organism evidence="8 9">
    <name type="scientific">Fluviispira multicolorata</name>
    <dbReference type="NCBI Taxonomy" id="2654512"/>
    <lineage>
        <taxon>Bacteria</taxon>
        <taxon>Pseudomonadati</taxon>
        <taxon>Bdellovibrionota</taxon>
        <taxon>Oligoflexia</taxon>
        <taxon>Silvanigrellales</taxon>
        <taxon>Silvanigrellaceae</taxon>
        <taxon>Fluviispira</taxon>
    </lineage>
</organism>
<feature type="transmembrane region" description="Helical" evidence="7">
    <location>
        <begin position="295"/>
        <end position="328"/>
    </location>
</feature>
<feature type="transmembrane region" description="Helical" evidence="7">
    <location>
        <begin position="52"/>
        <end position="71"/>
    </location>
</feature>
<comment type="caution">
    <text evidence="7">Lacks conserved residue(s) required for the propagation of feature annotation.</text>
</comment>
<feature type="transmembrane region" description="Helical" evidence="7">
    <location>
        <begin position="246"/>
        <end position="275"/>
    </location>
</feature>
<keyword evidence="3 7" id="KW-1003">Cell membrane</keyword>
<evidence type="ECO:0000256" key="6">
    <source>
        <dbReference type="ARBA" id="ARBA00023136"/>
    </source>
</evidence>
<dbReference type="InterPro" id="IPR025505">
    <property type="entry name" value="FHIPEP_CS"/>
</dbReference>
<dbReference type="InterPro" id="IPR042194">
    <property type="entry name" value="FHIPEP_1"/>
</dbReference>
<evidence type="ECO:0000256" key="5">
    <source>
        <dbReference type="ARBA" id="ARBA00022989"/>
    </source>
</evidence>
<evidence type="ECO:0000256" key="1">
    <source>
        <dbReference type="ARBA" id="ARBA00004651"/>
    </source>
</evidence>
<protein>
    <recommendedName>
        <fullName evidence="7">Flagellar biosynthesis protein FlhA</fullName>
    </recommendedName>
</protein>
<dbReference type="Gene3D" id="3.40.30.60">
    <property type="entry name" value="FHIPEP family, domain 1"/>
    <property type="match status" value="1"/>
</dbReference>
<dbReference type="PROSITE" id="PS00994">
    <property type="entry name" value="FHIPEP"/>
    <property type="match status" value="1"/>
</dbReference>
<dbReference type="Gene3D" id="1.10.8.540">
    <property type="entry name" value="FHIPEP family, domain 3"/>
    <property type="match status" value="1"/>
</dbReference>
<dbReference type="GO" id="GO:0009306">
    <property type="term" value="P:protein secretion"/>
    <property type="evidence" value="ECO:0007669"/>
    <property type="project" value="InterPro"/>
</dbReference>
<keyword evidence="7" id="KW-0653">Protein transport</keyword>
<sequence>MAKSNTTVLSGTSNSSLASQAFSRNPDLIMAAVVVGTVLMMIFPLPVFFLDFLLAISISVALIILMVSIYITKPLEFGVFPTLLLISTLFRLSLNVATTRNILLHGADGEVANLVVGFGQVVVGGNFVVGFVIFIILMVINFIVITKGAGRVAEVAARFTLDAMPGKQMAIDAELNAGHINADEAKKRRKSVEKEADFYGAMDGASKFVRGDAIAGIIITVVNIIVGFSIGVLMHNLTPQDSAARFTLFAVGDGLISAIPALMISTAAGIIVTRATSEGNLGSEVLNQIRIHPKAFYIAAGLIFCLALIPGFPKLSFFILGSILVLFGRMSHKWINDKKKSEENTKDADDRKKDEKEVNSLDSIMKIDMLAIEVGHGLVPLIDPGQDGEVVDRIQGIRKQFAQEMGIIIPQVQLRDNLQLDPGTYQILLKSNKISQGNLMVDYFLAMDPGGVDLPISGETTKDPVYGLPAIWVHKRDKDEAVFRGYTVVNCSTVIATHVTKVLKEHAAELITRQDMQYLIDKLKETNPKVVDEVMQSDRLSLGEIVKVVQNLLREDVSVRDILTLFECLADHCRIIKNPDVLSEQCRKSFGRNIVQKLLNDKEEILVVTFDRLIEDILSGGLVTTENGTSYINLDAKNAQDILQKLMKSIQVFEREGSQPVLLLSARMRQSFHKLVSRYIPHLIVLSYDEIPADINVKNLEMIV</sequence>
<evidence type="ECO:0000313" key="9">
    <source>
        <dbReference type="Proteomes" id="UP000442694"/>
    </source>
</evidence>
<evidence type="ECO:0000256" key="4">
    <source>
        <dbReference type="ARBA" id="ARBA00022692"/>
    </source>
</evidence>
<keyword evidence="6 7" id="KW-0472">Membrane</keyword>
<dbReference type="InterPro" id="IPR006301">
    <property type="entry name" value="FlhA"/>
</dbReference>
<dbReference type="Gene3D" id="3.40.50.12790">
    <property type="entry name" value="FHIPEP family, domain 4"/>
    <property type="match status" value="1"/>
</dbReference>
<feature type="transmembrane region" description="Helical" evidence="7">
    <location>
        <begin position="213"/>
        <end position="234"/>
    </location>
</feature>
<keyword evidence="8" id="KW-0969">Cilium</keyword>
<proteinExistence type="inferred from homology"/>
<dbReference type="PRINTS" id="PR00949">
    <property type="entry name" value="TYPE3IMAPROT"/>
</dbReference>
<dbReference type="RefSeq" id="WP_152213988.1">
    <property type="nucleotide sequence ID" value="NZ_WFLN01000011.1"/>
</dbReference>
<comment type="subcellular location">
    <subcellularLocation>
        <location evidence="1 7">Cell membrane</location>
        <topology evidence="1 7">Multi-pass membrane protein</topology>
    </subcellularLocation>
</comment>
<dbReference type="EMBL" id="WFLN01000011">
    <property type="protein sequence ID" value="KAB8027726.1"/>
    <property type="molecule type" value="Genomic_DNA"/>
</dbReference>
<dbReference type="PANTHER" id="PTHR30161:SF1">
    <property type="entry name" value="FLAGELLAR BIOSYNTHESIS PROTEIN FLHA-RELATED"/>
    <property type="match status" value="1"/>
</dbReference>
<comment type="similarity">
    <text evidence="2 7">Belongs to the FHIPEP (flagella/HR/invasion proteins export pore) family.</text>
</comment>
<keyword evidence="7" id="KW-0813">Transport</keyword>
<dbReference type="NCBIfam" id="TIGR01398">
    <property type="entry name" value="FlhA"/>
    <property type="match status" value="1"/>
</dbReference>
<dbReference type="GO" id="GO:0044780">
    <property type="term" value="P:bacterial-type flagellum assembly"/>
    <property type="evidence" value="ECO:0007669"/>
    <property type="project" value="InterPro"/>
</dbReference>
<dbReference type="PIRSF" id="PIRSF005419">
    <property type="entry name" value="FlhA"/>
    <property type="match status" value="1"/>
</dbReference>
<name>A0A833JAB4_9BACT</name>
<keyword evidence="8" id="KW-0966">Cell projection</keyword>
<keyword evidence="7" id="KW-1006">Bacterial flagellum protein export</keyword>
<evidence type="ECO:0000256" key="7">
    <source>
        <dbReference type="RuleBase" id="RU364093"/>
    </source>
</evidence>
<evidence type="ECO:0000313" key="8">
    <source>
        <dbReference type="EMBL" id="KAB8027726.1"/>
    </source>
</evidence>
<dbReference type="GO" id="GO:0005886">
    <property type="term" value="C:plasma membrane"/>
    <property type="evidence" value="ECO:0007669"/>
    <property type="project" value="UniProtKB-SubCell"/>
</dbReference>
<keyword evidence="9" id="KW-1185">Reference proteome</keyword>
<feature type="transmembrane region" description="Helical" evidence="7">
    <location>
        <begin position="28"/>
        <end position="45"/>
    </location>
</feature>
<comment type="caution">
    <text evidence="8">The sequence shown here is derived from an EMBL/GenBank/DDBJ whole genome shotgun (WGS) entry which is preliminary data.</text>
</comment>
<dbReference type="AlphaFoldDB" id="A0A833JAB4"/>
<dbReference type="InterPro" id="IPR042196">
    <property type="entry name" value="FHIPEP_4"/>
</dbReference>
<dbReference type="Pfam" id="PF00771">
    <property type="entry name" value="FHIPEP"/>
    <property type="match status" value="1"/>
</dbReference>
<dbReference type="PANTHER" id="PTHR30161">
    <property type="entry name" value="FLAGELLAR EXPORT PROTEIN, MEMBRANE FLHA SUBUNIT-RELATED"/>
    <property type="match status" value="1"/>
</dbReference>
<dbReference type="InterPro" id="IPR042193">
    <property type="entry name" value="FHIPEP_3"/>
</dbReference>
<evidence type="ECO:0000256" key="3">
    <source>
        <dbReference type="ARBA" id="ARBA00022475"/>
    </source>
</evidence>
<accession>A0A833JAB4</accession>
<keyword evidence="8" id="KW-0282">Flagellum</keyword>
<keyword evidence="5 7" id="KW-1133">Transmembrane helix</keyword>